<organism evidence="2 3">
    <name type="scientific">Pseudocohnilembus persalinus</name>
    <name type="common">Ciliate</name>
    <dbReference type="NCBI Taxonomy" id="266149"/>
    <lineage>
        <taxon>Eukaryota</taxon>
        <taxon>Sar</taxon>
        <taxon>Alveolata</taxon>
        <taxon>Ciliophora</taxon>
        <taxon>Intramacronucleata</taxon>
        <taxon>Oligohymenophorea</taxon>
        <taxon>Scuticociliatia</taxon>
        <taxon>Philasterida</taxon>
        <taxon>Pseudocohnilembidae</taxon>
        <taxon>Pseudocohnilembus</taxon>
    </lineage>
</organism>
<dbReference type="OMA" id="LKADIMH"/>
<dbReference type="GO" id="GO:0016787">
    <property type="term" value="F:hydrolase activity"/>
    <property type="evidence" value="ECO:0007669"/>
    <property type="project" value="UniProtKB-KW"/>
</dbReference>
<dbReference type="OrthoDB" id="761538at2759"/>
<dbReference type="Pfam" id="PF22534">
    <property type="entry name" value="RFC_C"/>
    <property type="match status" value="1"/>
</dbReference>
<dbReference type="Pfam" id="PF13177">
    <property type="entry name" value="DNA_pol3_delta2"/>
    <property type="match status" value="1"/>
</dbReference>
<dbReference type="InParanoid" id="A0A0V0QBB6"/>
<dbReference type="PANTHER" id="PTHR11669">
    <property type="entry name" value="REPLICATION FACTOR C / DNA POLYMERASE III GAMMA-TAU SUBUNIT"/>
    <property type="match status" value="1"/>
</dbReference>
<dbReference type="SUPFAM" id="SSF52540">
    <property type="entry name" value="P-loop containing nucleoside triphosphate hydrolases"/>
    <property type="match status" value="1"/>
</dbReference>
<evidence type="ECO:0000313" key="3">
    <source>
        <dbReference type="Proteomes" id="UP000054937"/>
    </source>
</evidence>
<comment type="caution">
    <text evidence="2">The sequence shown here is derived from an EMBL/GenBank/DDBJ whole genome shotgun (WGS) entry which is preliminary data.</text>
</comment>
<evidence type="ECO:0000313" key="2">
    <source>
        <dbReference type="EMBL" id="KRW99513.1"/>
    </source>
</evidence>
<dbReference type="GO" id="GO:0005634">
    <property type="term" value="C:nucleus"/>
    <property type="evidence" value="ECO:0007669"/>
    <property type="project" value="TreeGrafter"/>
</dbReference>
<dbReference type="PANTHER" id="PTHR11669:SF1">
    <property type="entry name" value="REPLICATION FACTOR C SUBUNIT 3"/>
    <property type="match status" value="1"/>
</dbReference>
<dbReference type="Gene3D" id="1.10.8.60">
    <property type="match status" value="1"/>
</dbReference>
<dbReference type="InterPro" id="IPR027417">
    <property type="entry name" value="P-loop_NTPase"/>
</dbReference>
<protein>
    <submittedName>
        <fullName evidence="2">p-loop containing nucleoside triphosphate hydrolase</fullName>
    </submittedName>
</protein>
<proteinExistence type="predicted"/>
<keyword evidence="3" id="KW-1185">Reference proteome</keyword>
<dbReference type="CDD" id="cd00009">
    <property type="entry name" value="AAA"/>
    <property type="match status" value="1"/>
</dbReference>
<dbReference type="AlphaFoldDB" id="A0A0V0QBB6"/>
<dbReference type="Pfam" id="PF21960">
    <property type="entry name" value="RCF1-5-like_lid"/>
    <property type="match status" value="1"/>
</dbReference>
<name>A0A0V0QBB6_PSEPJ</name>
<dbReference type="GO" id="GO:0003689">
    <property type="term" value="F:DNA clamp loader activity"/>
    <property type="evidence" value="ECO:0007669"/>
    <property type="project" value="TreeGrafter"/>
</dbReference>
<gene>
    <name evidence="2" type="ORF">PPERSA_03983</name>
</gene>
<dbReference type="FunFam" id="3.40.50.300:FF:000136">
    <property type="entry name" value="Replication factor C subunit 5"/>
    <property type="match status" value="1"/>
</dbReference>
<dbReference type="FunFam" id="1.10.8.60:FF:000030">
    <property type="entry name" value="replication factor C subunit 3"/>
    <property type="match status" value="1"/>
</dbReference>
<dbReference type="Gene3D" id="1.20.272.10">
    <property type="match status" value="1"/>
</dbReference>
<accession>A0A0V0QBB6</accession>
<dbReference type="InterPro" id="IPR008921">
    <property type="entry name" value="DNA_pol3_clamp-load_cplx_C"/>
</dbReference>
<dbReference type="GO" id="GO:0006281">
    <property type="term" value="P:DNA repair"/>
    <property type="evidence" value="ECO:0007669"/>
    <property type="project" value="TreeGrafter"/>
</dbReference>
<dbReference type="GO" id="GO:0005663">
    <property type="term" value="C:DNA replication factor C complex"/>
    <property type="evidence" value="ECO:0007669"/>
    <property type="project" value="TreeGrafter"/>
</dbReference>
<keyword evidence="2" id="KW-0378">Hydrolase</keyword>
<dbReference type="GO" id="GO:0006261">
    <property type="term" value="P:DNA-templated DNA replication"/>
    <property type="evidence" value="ECO:0007669"/>
    <property type="project" value="TreeGrafter"/>
</dbReference>
<sequence length="366" mass="42033">MDKLWVDKYRPRNLAQLDYNDQVTELLQKLSKADDLPHLLFYGANGAGKKTRIMAFLNEIYGEGVHHLTSQMKEFKVNKNSSTTAECNIISSNYHLDVTPSDAENQDKVIVQKLIKDVAQTQQIDKKQNFRILVINECDKLTKEAQAGLRRTMEKYIARCRLILVCENIGRVIQPLRSRCLMIRCQAPEENNVCDVLQKVAQQEKFDVPVELLKSIVAESQGNLRSAILSLQTCKMKSNKLTPQTQVYVAEWKKEIQNIAKEICANQTPMQLGNIRNRFYELIVNCIPGEIIIKNLLYELQNNLIQNPRFIKFDKNQILKAQIQLTHHAAHNENQLQQGSKIICHIEAFAAQAMVIIRKLIEQIPL</sequence>
<dbReference type="Proteomes" id="UP000054937">
    <property type="component" value="Unassembled WGS sequence"/>
</dbReference>
<dbReference type="EMBL" id="LDAU01000211">
    <property type="protein sequence ID" value="KRW99513.1"/>
    <property type="molecule type" value="Genomic_DNA"/>
</dbReference>
<evidence type="ECO:0000256" key="1">
    <source>
        <dbReference type="ARBA" id="ARBA00022705"/>
    </source>
</evidence>
<dbReference type="SUPFAM" id="SSF48019">
    <property type="entry name" value="post-AAA+ oligomerization domain-like"/>
    <property type="match status" value="1"/>
</dbReference>
<dbReference type="Gene3D" id="3.40.50.300">
    <property type="entry name" value="P-loop containing nucleotide triphosphate hydrolases"/>
    <property type="match status" value="1"/>
</dbReference>
<dbReference type="GO" id="GO:0003677">
    <property type="term" value="F:DNA binding"/>
    <property type="evidence" value="ECO:0007669"/>
    <property type="project" value="InterPro"/>
</dbReference>
<reference evidence="2 3" key="1">
    <citation type="journal article" date="2015" name="Sci. Rep.">
        <title>Genome of the facultative scuticociliatosis pathogen Pseudocohnilembus persalinus provides insight into its virulence through horizontal gene transfer.</title>
        <authorList>
            <person name="Xiong J."/>
            <person name="Wang G."/>
            <person name="Cheng J."/>
            <person name="Tian M."/>
            <person name="Pan X."/>
            <person name="Warren A."/>
            <person name="Jiang C."/>
            <person name="Yuan D."/>
            <person name="Miao W."/>
        </authorList>
    </citation>
    <scope>NUCLEOTIDE SEQUENCE [LARGE SCALE GENOMIC DNA]</scope>
    <source>
        <strain evidence="2">36N120E</strain>
    </source>
</reference>
<dbReference type="InterPro" id="IPR050238">
    <property type="entry name" value="DNA_Rep/Repair_Clamp_Loader"/>
</dbReference>
<keyword evidence="1" id="KW-0235">DNA replication</keyword>
<dbReference type="FunCoup" id="A0A0V0QBB6">
    <property type="interactions" value="365"/>
</dbReference>